<proteinExistence type="predicted"/>
<dbReference type="InterPro" id="IPR015330">
    <property type="entry name" value="DNA_primase/pol_bifunc_N"/>
</dbReference>
<evidence type="ECO:0000259" key="1">
    <source>
        <dbReference type="SMART" id="SM00943"/>
    </source>
</evidence>
<dbReference type="EMBL" id="JAPJZH010000007">
    <property type="protein sequence ID" value="MDA4846165.1"/>
    <property type="molecule type" value="Genomic_DNA"/>
</dbReference>
<feature type="domain" description="DNA primase/polymerase bifunctional N-terminal" evidence="1">
    <location>
        <begin position="13"/>
        <end position="190"/>
    </location>
</feature>
<organism evidence="2 3">
    <name type="scientific">Hoeflea poritis</name>
    <dbReference type="NCBI Taxonomy" id="2993659"/>
    <lineage>
        <taxon>Bacteria</taxon>
        <taxon>Pseudomonadati</taxon>
        <taxon>Pseudomonadota</taxon>
        <taxon>Alphaproteobacteria</taxon>
        <taxon>Hyphomicrobiales</taxon>
        <taxon>Rhizobiaceae</taxon>
        <taxon>Hoeflea</taxon>
    </lineage>
</organism>
<dbReference type="RefSeq" id="WP_271089892.1">
    <property type="nucleotide sequence ID" value="NZ_JAPJZH010000007.1"/>
</dbReference>
<name>A0ABT4VPS1_9HYPH</name>
<accession>A0ABT4VPS1</accession>
<gene>
    <name evidence="2" type="ORF">OOZ53_12440</name>
</gene>
<dbReference type="Pfam" id="PF09250">
    <property type="entry name" value="Prim-Pol"/>
    <property type="match status" value="1"/>
</dbReference>
<dbReference type="Proteomes" id="UP001148313">
    <property type="component" value="Unassembled WGS sequence"/>
</dbReference>
<dbReference type="SUPFAM" id="SSF56747">
    <property type="entry name" value="Prim-pol domain"/>
    <property type="match status" value="1"/>
</dbReference>
<dbReference type="SMART" id="SM00943">
    <property type="entry name" value="Prim-Pol"/>
    <property type="match status" value="1"/>
</dbReference>
<evidence type="ECO:0000313" key="2">
    <source>
        <dbReference type="EMBL" id="MDA4846165.1"/>
    </source>
</evidence>
<comment type="caution">
    <text evidence="2">The sequence shown here is derived from an EMBL/GenBank/DDBJ whole genome shotgun (WGS) entry which is preliminary data.</text>
</comment>
<evidence type="ECO:0000313" key="3">
    <source>
        <dbReference type="Proteomes" id="UP001148313"/>
    </source>
</evidence>
<keyword evidence="3" id="KW-1185">Reference proteome</keyword>
<protein>
    <submittedName>
        <fullName evidence="2">Bifunctional DNA primase/polymerase</fullName>
    </submittedName>
</protein>
<reference evidence="2" key="1">
    <citation type="submission" date="2022-11" db="EMBL/GenBank/DDBJ databases">
        <title>Hoeflea poritis sp. nov., isolated from scleractinian coral Porites lutea.</title>
        <authorList>
            <person name="Zhang G."/>
            <person name="Wei Q."/>
            <person name="Cai L."/>
        </authorList>
    </citation>
    <scope>NUCLEOTIDE SEQUENCE</scope>
    <source>
        <strain evidence="2">E7-10</strain>
    </source>
</reference>
<sequence>MADKFLRDVMDNALSLFRRGYVPLPLRHGGKHLDIEAMGYAPLHFKTRRKLLKELAFTSLCFHFSQKPPTEEEVSGWFTGFTGNVGILGGFDGLLVLDFDGSSHFNQWRADHDELVANAPVARSPNGHHVYLKTGTPTVTSSMYAGMRRIGHVKSLGGYVVASPSVLAGRKAYEWIRSPLDAAPPVVDGLRSLGIDAVSPFKRCYDSVRKRGYFEVQ</sequence>